<organism evidence="1 2">
    <name type="scientific">Streptomyces oceani</name>
    <dbReference type="NCBI Taxonomy" id="1075402"/>
    <lineage>
        <taxon>Bacteria</taxon>
        <taxon>Bacillati</taxon>
        <taxon>Actinomycetota</taxon>
        <taxon>Actinomycetes</taxon>
        <taxon>Kitasatosporales</taxon>
        <taxon>Streptomycetaceae</taxon>
        <taxon>Streptomyces</taxon>
    </lineage>
</organism>
<evidence type="ECO:0008006" key="3">
    <source>
        <dbReference type="Google" id="ProtNLM"/>
    </source>
</evidence>
<accession>A0A1E7JWA8</accession>
<dbReference type="InterPro" id="IPR017601">
    <property type="entry name" value="DGQHR-contain_dom"/>
</dbReference>
<dbReference type="OrthoDB" id="237364at2"/>
<dbReference type="Pfam" id="PF14072">
    <property type="entry name" value="DndB"/>
    <property type="match status" value="1"/>
</dbReference>
<keyword evidence="2" id="KW-1185">Reference proteome</keyword>
<dbReference type="STRING" id="1075402.AN216_23130"/>
<dbReference type="NCBIfam" id="TIGR03187">
    <property type="entry name" value="DGQHR"/>
    <property type="match status" value="1"/>
</dbReference>
<evidence type="ECO:0000313" key="1">
    <source>
        <dbReference type="EMBL" id="OEU95742.1"/>
    </source>
</evidence>
<gene>
    <name evidence="1" type="ORF">AN216_23130</name>
</gene>
<dbReference type="AlphaFoldDB" id="A0A1E7JWA8"/>
<dbReference type="NCBIfam" id="NF041060">
    <property type="entry name" value="DpdB"/>
    <property type="match status" value="1"/>
</dbReference>
<proteinExistence type="predicted"/>
<dbReference type="CDD" id="cd16413">
    <property type="entry name" value="DGQHR_domain"/>
    <property type="match status" value="1"/>
</dbReference>
<comment type="caution">
    <text evidence="1">The sequence shown here is derived from an EMBL/GenBank/DDBJ whole genome shotgun (WGS) entry which is preliminary data.</text>
</comment>
<sequence>MTEDVLKRRALRIEQNPGIPLYVFALEAGEIDRVADVARISRDEAGKLFGYQRPEKKQHVKQILEYLDSEDVLFPNGLILALPTSVRFRGSRGPNSTDGLSTIGTLEISLPESPSAPRPAFIVDGQQRSLALARTRRSGLPVMVAGFVAEDIEVQRDQFLRVNTVSPLPGNLVTELLPEVHTKLPTKLSAKKLPSVLVNALNQDADSPFKGLINQASTITDKRSSAVVKDNSLISAIEESLKPSGALFPYKNLSNGTVETATIRSILITYWSAVRDTFPDAWGVSPTKSRLMHGVGIRSMGRLMDRVMDRVLAVAEPGSPEAHEQAKAELALIAPHCHWTKGRWPELNTPWDELQNTPRHISTLSNLLIRIYFQSRTSAS</sequence>
<dbReference type="PATRIC" id="fig|1075402.3.peg.844"/>
<dbReference type="EMBL" id="LJGU01000150">
    <property type="protein sequence ID" value="OEU95742.1"/>
    <property type="molecule type" value="Genomic_DNA"/>
</dbReference>
<reference evidence="1 2" key="1">
    <citation type="journal article" date="2016" name="Front. Microbiol.">
        <title>Comparative Genomics Analysis of Streptomyces Species Reveals Their Adaptation to the Marine Environment and Their Diversity at the Genomic Level.</title>
        <authorList>
            <person name="Tian X."/>
            <person name="Zhang Z."/>
            <person name="Yang T."/>
            <person name="Chen M."/>
            <person name="Li J."/>
            <person name="Chen F."/>
            <person name="Yang J."/>
            <person name="Li W."/>
            <person name="Zhang B."/>
            <person name="Zhang Z."/>
            <person name="Wu J."/>
            <person name="Zhang C."/>
            <person name="Long L."/>
            <person name="Xiao J."/>
        </authorList>
    </citation>
    <scope>NUCLEOTIDE SEQUENCE [LARGE SCALE GENOMIC DNA]</scope>
    <source>
        <strain evidence="1 2">SCSIO 02100</strain>
    </source>
</reference>
<name>A0A1E7JWA8_9ACTN</name>
<evidence type="ECO:0000313" key="2">
    <source>
        <dbReference type="Proteomes" id="UP000176101"/>
    </source>
</evidence>
<dbReference type="InterPro" id="IPR017642">
    <property type="entry name" value="DNA_S_mod_DndB"/>
</dbReference>
<protein>
    <recommendedName>
        <fullName evidence="3">DGQHR domain-containing protein</fullName>
    </recommendedName>
</protein>
<dbReference type="Proteomes" id="UP000176101">
    <property type="component" value="Unassembled WGS sequence"/>
</dbReference>